<comment type="caution">
    <text evidence="12">The sequence shown here is derived from an EMBL/GenBank/DDBJ whole genome shotgun (WGS) entry which is preliminary data.</text>
</comment>
<feature type="binding site" evidence="7">
    <location>
        <position position="618"/>
    </location>
    <ligand>
        <name>Ca(2+)</name>
        <dbReference type="ChEBI" id="CHEBI:29108"/>
    </ligand>
</feature>
<feature type="disulfide bond" evidence="8">
    <location>
        <begin position="421"/>
        <end position="450"/>
    </location>
</feature>
<dbReference type="PRINTS" id="PR00747">
    <property type="entry name" value="GLYHDRLASE47"/>
</dbReference>
<protein>
    <recommendedName>
        <fullName evidence="9">alpha-1,2-Mannosidase</fullName>
        <ecNumber evidence="9">3.2.1.-</ecNumber>
    </recommendedName>
</protein>
<keyword evidence="11" id="KW-0812">Transmembrane</keyword>
<dbReference type="GO" id="GO:0016020">
    <property type="term" value="C:membrane"/>
    <property type="evidence" value="ECO:0007669"/>
    <property type="project" value="InterPro"/>
</dbReference>
<dbReference type="Proteomes" id="UP001215712">
    <property type="component" value="Unassembled WGS sequence"/>
</dbReference>
<evidence type="ECO:0000256" key="5">
    <source>
        <dbReference type="ARBA" id="ARBA00023157"/>
    </source>
</evidence>
<keyword evidence="7" id="KW-0479">Metal-binding</keyword>
<gene>
    <name evidence="12" type="ORF">N7493_006438</name>
</gene>
<accession>A0AAD6MVI2</accession>
<evidence type="ECO:0000256" key="8">
    <source>
        <dbReference type="PIRSR" id="PIRSR601382-3"/>
    </source>
</evidence>
<evidence type="ECO:0000313" key="13">
    <source>
        <dbReference type="Proteomes" id="UP001215712"/>
    </source>
</evidence>
<keyword evidence="11" id="KW-0472">Membrane</keyword>
<comment type="cofactor">
    <cofactor evidence="1 7">
        <name>Ca(2+)</name>
        <dbReference type="ChEBI" id="CHEBI:29108"/>
    </cofactor>
</comment>
<dbReference type="InterPro" id="IPR012341">
    <property type="entry name" value="6hp_glycosidase-like_sf"/>
</dbReference>
<keyword evidence="9" id="KW-0326">Glycosidase</keyword>
<keyword evidence="13" id="KW-1185">Reference proteome</keyword>
<feature type="active site" description="Proton donor" evidence="6">
    <location>
        <position position="464"/>
    </location>
</feature>
<evidence type="ECO:0000313" key="12">
    <source>
        <dbReference type="EMBL" id="KAJ5724710.1"/>
    </source>
</evidence>
<dbReference type="Pfam" id="PF01532">
    <property type="entry name" value="Glyco_hydro_47"/>
    <property type="match status" value="1"/>
</dbReference>
<dbReference type="Gene3D" id="1.50.10.10">
    <property type="match status" value="1"/>
</dbReference>
<feature type="transmembrane region" description="Helical" evidence="11">
    <location>
        <begin position="7"/>
        <end position="24"/>
    </location>
</feature>
<comment type="pathway">
    <text evidence="2">Protein modification; protein glycosylation.</text>
</comment>
<dbReference type="GO" id="GO:0005783">
    <property type="term" value="C:endoplasmic reticulum"/>
    <property type="evidence" value="ECO:0007669"/>
    <property type="project" value="TreeGrafter"/>
</dbReference>
<evidence type="ECO:0000256" key="7">
    <source>
        <dbReference type="PIRSR" id="PIRSR601382-2"/>
    </source>
</evidence>
<feature type="active site" evidence="6">
    <location>
        <position position="345"/>
    </location>
</feature>
<dbReference type="AlphaFoldDB" id="A0AAD6MVI2"/>
<dbReference type="GO" id="GO:0005975">
    <property type="term" value="P:carbohydrate metabolic process"/>
    <property type="evidence" value="ECO:0007669"/>
    <property type="project" value="InterPro"/>
</dbReference>
<evidence type="ECO:0000256" key="4">
    <source>
        <dbReference type="ARBA" id="ARBA00022801"/>
    </source>
</evidence>
<dbReference type="SUPFAM" id="SSF48225">
    <property type="entry name" value="Seven-hairpin glycosidases"/>
    <property type="match status" value="1"/>
</dbReference>
<evidence type="ECO:0000256" key="6">
    <source>
        <dbReference type="PIRSR" id="PIRSR601382-1"/>
    </source>
</evidence>
<reference evidence="12" key="2">
    <citation type="submission" date="2023-01" db="EMBL/GenBank/DDBJ databases">
        <authorList>
            <person name="Petersen C."/>
        </authorList>
    </citation>
    <scope>NUCLEOTIDE SEQUENCE</scope>
    <source>
        <strain evidence="12">IBT 17514</strain>
    </source>
</reference>
<dbReference type="GO" id="GO:0005509">
    <property type="term" value="F:calcium ion binding"/>
    <property type="evidence" value="ECO:0007669"/>
    <property type="project" value="InterPro"/>
</dbReference>
<dbReference type="EMBL" id="JAQJAN010000008">
    <property type="protein sequence ID" value="KAJ5724710.1"/>
    <property type="molecule type" value="Genomic_DNA"/>
</dbReference>
<sequence>MSRTRRQWLGYFLLLFMIFFLYRYNRSSSYEAITPPETPDSATNEQDPFVPGFTNPDFPESHLPDPVLPTEQVPNEPPHESIWKNLPLRFPVTPNLAPPLQSIREIPKIQAGGSSFSQITTFFQKSRQAAVKEAFTKCWDSYKSLAWETDLLAPISGLPINGLGGWGLTIVDNLDTLWIMGMRDEFTKAVATVIKINFEATDSPEINTHEVNIRILGGLLGAYDLSSDRRLLLKATELGDMLYAAFDTPNRMPITHWDLHRAARQEEQIAEEMTSPSELGSYILEFTKLSQLTGDPKYFDAAQLVMEKFNRLQDVTRLAGLWPSVLNARTDIFDGDLFTLGAEADSLYKTLSKAYLLLGGRSPMYRKMYERATRTAAGHSLFRPMTPDQKDILLPGYVHVLQTENGKSRTLLEGHVNYRACFSGGLFALGGAIFNIPTHRKIATKLVDGCIWASHSFPLGIMPEVYDTVPCASQTTCPWNELVWKEEVHRRVNMGPEPDPNFDIDAYIRDHHLPKGFVSVPDTRYNLRPEIIESMFTLYRVSAREDLLDTAWGMFESIQNTTEIINGNAALADVTSPDLDPVHIDAMDSLWMSETLKYFYLMFSDPDYMNLDDYVFNSAGHPLKRPATEWIPY</sequence>
<feature type="region of interest" description="Disordered" evidence="10">
    <location>
        <begin position="35"/>
        <end position="62"/>
    </location>
</feature>
<keyword evidence="4 9" id="KW-0378">Hydrolase</keyword>
<evidence type="ECO:0000256" key="3">
    <source>
        <dbReference type="ARBA" id="ARBA00007658"/>
    </source>
</evidence>
<evidence type="ECO:0000256" key="10">
    <source>
        <dbReference type="SAM" id="MobiDB-lite"/>
    </source>
</evidence>
<keyword evidence="5 8" id="KW-1015">Disulfide bond</keyword>
<reference evidence="12" key="1">
    <citation type="journal article" date="2023" name="IMA Fungus">
        <title>Comparative genomic study of the Penicillium genus elucidates a diverse pangenome and 15 lateral gene transfer events.</title>
        <authorList>
            <person name="Petersen C."/>
            <person name="Sorensen T."/>
            <person name="Nielsen M.R."/>
            <person name="Sondergaard T.E."/>
            <person name="Sorensen J.L."/>
            <person name="Fitzpatrick D.A."/>
            <person name="Frisvad J.C."/>
            <person name="Nielsen K.L."/>
        </authorList>
    </citation>
    <scope>NUCLEOTIDE SEQUENCE</scope>
    <source>
        <strain evidence="12">IBT 17514</strain>
    </source>
</reference>
<proteinExistence type="inferred from homology"/>
<evidence type="ECO:0000256" key="9">
    <source>
        <dbReference type="RuleBase" id="RU361193"/>
    </source>
</evidence>
<dbReference type="PANTHER" id="PTHR11742:SF89">
    <property type="entry name" value="ALPHA-1,2-MANNOSIDASE"/>
    <property type="match status" value="1"/>
</dbReference>
<name>A0AAD6MVI2_9EURO</name>
<dbReference type="InterPro" id="IPR036026">
    <property type="entry name" value="Seven-hairpin_glycosidases"/>
</dbReference>
<keyword evidence="7" id="KW-0106">Calcium</keyword>
<dbReference type="PANTHER" id="PTHR11742">
    <property type="entry name" value="MANNOSYL-OLIGOSACCHARIDE ALPHA-1,2-MANNOSIDASE-RELATED"/>
    <property type="match status" value="1"/>
</dbReference>
<evidence type="ECO:0000256" key="2">
    <source>
        <dbReference type="ARBA" id="ARBA00004922"/>
    </source>
</evidence>
<dbReference type="GO" id="GO:0036503">
    <property type="term" value="P:ERAD pathway"/>
    <property type="evidence" value="ECO:0007669"/>
    <property type="project" value="UniProtKB-ARBA"/>
</dbReference>
<feature type="active site" evidence="6">
    <location>
        <position position="530"/>
    </location>
</feature>
<dbReference type="InterPro" id="IPR001382">
    <property type="entry name" value="Glyco_hydro_47"/>
</dbReference>
<organism evidence="12 13">
    <name type="scientific">Penicillium malachiteum</name>
    <dbReference type="NCBI Taxonomy" id="1324776"/>
    <lineage>
        <taxon>Eukaryota</taxon>
        <taxon>Fungi</taxon>
        <taxon>Dikarya</taxon>
        <taxon>Ascomycota</taxon>
        <taxon>Pezizomycotina</taxon>
        <taxon>Eurotiomycetes</taxon>
        <taxon>Eurotiomycetidae</taxon>
        <taxon>Eurotiales</taxon>
        <taxon>Aspergillaceae</taxon>
        <taxon>Penicillium</taxon>
    </lineage>
</organism>
<dbReference type="EC" id="3.2.1.-" evidence="9"/>
<evidence type="ECO:0000256" key="11">
    <source>
        <dbReference type="SAM" id="Phobius"/>
    </source>
</evidence>
<dbReference type="InterPro" id="IPR050749">
    <property type="entry name" value="Glycosyl_Hydrolase_47"/>
</dbReference>
<feature type="active site" description="Proton donor" evidence="6">
    <location>
        <position position="210"/>
    </location>
</feature>
<evidence type="ECO:0000256" key="1">
    <source>
        <dbReference type="ARBA" id="ARBA00001913"/>
    </source>
</evidence>
<comment type="similarity">
    <text evidence="3 9">Belongs to the glycosyl hydrolase 47 family.</text>
</comment>
<dbReference type="GO" id="GO:0004571">
    <property type="term" value="F:mannosyl-oligosaccharide 1,2-alpha-mannosidase activity"/>
    <property type="evidence" value="ECO:0007669"/>
    <property type="project" value="InterPro"/>
</dbReference>
<keyword evidence="11" id="KW-1133">Transmembrane helix</keyword>